<dbReference type="Pfam" id="PF17854">
    <property type="entry name" value="FtsK_alpha"/>
    <property type="match status" value="1"/>
</dbReference>
<protein>
    <recommendedName>
        <fullName evidence="8">FtsK domain-containing protein</fullName>
    </recommendedName>
</protein>
<accession>A0ABY0ILN4</accession>
<evidence type="ECO:0000256" key="6">
    <source>
        <dbReference type="SAM" id="MobiDB-lite"/>
    </source>
</evidence>
<evidence type="ECO:0000313" key="10">
    <source>
        <dbReference type="Proteomes" id="UP000443582"/>
    </source>
</evidence>
<dbReference type="Gene3D" id="3.30.980.40">
    <property type="match status" value="1"/>
</dbReference>
<dbReference type="SUPFAM" id="SSF46785">
    <property type="entry name" value="Winged helix' DNA-binding domain"/>
    <property type="match status" value="1"/>
</dbReference>
<dbReference type="Gene3D" id="3.40.50.300">
    <property type="entry name" value="P-loop containing nucleotide triphosphate hydrolases"/>
    <property type="match status" value="1"/>
</dbReference>
<keyword evidence="3 5" id="KW-0067">ATP-binding</keyword>
<feature type="transmembrane region" description="Helical" evidence="7">
    <location>
        <begin position="10"/>
        <end position="28"/>
    </location>
</feature>
<dbReference type="Pfam" id="PF01580">
    <property type="entry name" value="FtsK_SpoIIIE"/>
    <property type="match status" value="1"/>
</dbReference>
<dbReference type="InterPro" id="IPR018541">
    <property type="entry name" value="Ftsk_gamma"/>
</dbReference>
<feature type="binding site" evidence="5">
    <location>
        <begin position="467"/>
        <end position="474"/>
    </location>
    <ligand>
        <name>ATP</name>
        <dbReference type="ChEBI" id="CHEBI:30616"/>
    </ligand>
</feature>
<dbReference type="SUPFAM" id="SSF52540">
    <property type="entry name" value="P-loop containing nucleoside triphosphate hydrolases"/>
    <property type="match status" value="1"/>
</dbReference>
<dbReference type="CDD" id="cd01127">
    <property type="entry name" value="TrwB_TraG_TraD_VirD4"/>
    <property type="match status" value="1"/>
</dbReference>
<dbReference type="PANTHER" id="PTHR22683">
    <property type="entry name" value="SPORULATION PROTEIN RELATED"/>
    <property type="match status" value="1"/>
</dbReference>
<dbReference type="InterPro" id="IPR003593">
    <property type="entry name" value="AAA+_ATPase"/>
</dbReference>
<dbReference type="Gene3D" id="1.10.10.10">
    <property type="entry name" value="Winged helix-like DNA-binding domain superfamily/Winged helix DNA-binding domain"/>
    <property type="match status" value="1"/>
</dbReference>
<feature type="transmembrane region" description="Helical" evidence="7">
    <location>
        <begin position="126"/>
        <end position="144"/>
    </location>
</feature>
<sequence length="810" mass="90334">MKKNILKTQLLILFVLTLFSFTSFYFGNDLPDNYFTITSENSGNILSYYFFSLVKLASYFSGPWILIPFFIFSICHTFIYDKREYLVDVLNFFPLVFVSGSLSFLFFQDSLGFGLQYAFKNGFTTLWLSIYTAAAFVAFLFGTFRTGFKDSIVKTFYFAKSVPAKTVKAKQVLLAPLAKKESIAQIEHDNSLKRRMDNILKDDSKKDKKEKSGLFDSLNKIKTPSILKSKKDDDVSDDSKDEDIEDAIIKPTLTANTNMQDKVDESQKAEQVDLQQQQASSEEKSPQREPQVKKIHVTAPLNRIADSENDNQYFDIVDTAKESTVDKVSNEPDKAYFEQIITLLESKLTEFKIEGEIVNVLKGPVVDTFEYRPGAGVKVSKITGLADDLSLALYGAPIRVVPAMSGKDTVGIEVPRNPRDIIYLDEVLSSQEFQDSKYSLPIAMGKNAFGDSFVIDLATCPHMLVAGATGAGKSVFINSLLVSLLVKKSPEKMKLILIDPKQLEMALYKKLPHLLMPVVTDAKTASISLLWACQEMDRRYSILADFGVRNISGFNEKLKRATPEMLAKIHHHYEDTTAENYELPYIVIIVDEFADLVLTKAGKEIENNIARIAAKARAAGIHLVLATQRPSVDVITGVIKSNFPTRVAFRVSSRTDSSTILDKIGAERLLGKGDMLYKHGINTQRVHSSYVDENEIEALTNKLEALEPGFDEKAMEFLENGGEVETDDYTYGSHISTPSSSNSGDALYDDAVKIVMESRSASASMLQRRLRIGYNRAANLIEELEKRGVVGPAQGAKPRRVLVDGNSASL</sequence>
<dbReference type="InterPro" id="IPR036390">
    <property type="entry name" value="WH_DNA-bd_sf"/>
</dbReference>
<keyword evidence="7" id="KW-0472">Membrane</keyword>
<evidence type="ECO:0000256" key="4">
    <source>
        <dbReference type="ARBA" id="ARBA00023125"/>
    </source>
</evidence>
<evidence type="ECO:0000256" key="2">
    <source>
        <dbReference type="ARBA" id="ARBA00022741"/>
    </source>
</evidence>
<feature type="domain" description="FtsK" evidence="8">
    <location>
        <begin position="450"/>
        <end position="658"/>
    </location>
</feature>
<name>A0ABY0ILN4_9BACT</name>
<feature type="region of interest" description="Disordered" evidence="6">
    <location>
        <begin position="229"/>
        <end position="294"/>
    </location>
</feature>
<dbReference type="Pfam" id="PF09397">
    <property type="entry name" value="FtsK_gamma"/>
    <property type="match status" value="1"/>
</dbReference>
<feature type="compositionally biased region" description="Acidic residues" evidence="6">
    <location>
        <begin position="234"/>
        <end position="246"/>
    </location>
</feature>
<dbReference type="InterPro" id="IPR041027">
    <property type="entry name" value="FtsK_alpha"/>
</dbReference>
<dbReference type="InterPro" id="IPR002543">
    <property type="entry name" value="FtsK_dom"/>
</dbReference>
<keyword evidence="7" id="KW-1133">Transmembrane helix</keyword>
<dbReference type="PROSITE" id="PS50901">
    <property type="entry name" value="FTSK"/>
    <property type="match status" value="1"/>
</dbReference>
<comment type="caution">
    <text evidence="9">The sequence shown here is derived from an EMBL/GenBank/DDBJ whole genome shotgun (WGS) entry which is preliminary data.</text>
</comment>
<evidence type="ECO:0000256" key="3">
    <source>
        <dbReference type="ARBA" id="ARBA00022840"/>
    </source>
</evidence>
<dbReference type="SMART" id="SM00843">
    <property type="entry name" value="Ftsk_gamma"/>
    <property type="match status" value="1"/>
</dbReference>
<organism evidence="9 10">
    <name type="scientific">Halobacteriovorax vibrionivorans</name>
    <dbReference type="NCBI Taxonomy" id="2152716"/>
    <lineage>
        <taxon>Bacteria</taxon>
        <taxon>Pseudomonadati</taxon>
        <taxon>Bdellovibrionota</taxon>
        <taxon>Bacteriovoracia</taxon>
        <taxon>Bacteriovoracales</taxon>
        <taxon>Halobacteriovoraceae</taxon>
        <taxon>Halobacteriovorax</taxon>
    </lineage>
</organism>
<keyword evidence="10" id="KW-1185">Reference proteome</keyword>
<evidence type="ECO:0000256" key="7">
    <source>
        <dbReference type="SAM" id="Phobius"/>
    </source>
</evidence>
<dbReference type="PANTHER" id="PTHR22683:SF41">
    <property type="entry name" value="DNA TRANSLOCASE FTSK"/>
    <property type="match status" value="1"/>
</dbReference>
<feature type="transmembrane region" description="Helical" evidence="7">
    <location>
        <begin position="48"/>
        <end position="73"/>
    </location>
</feature>
<feature type="compositionally biased region" description="Basic and acidic residues" evidence="6">
    <location>
        <begin position="261"/>
        <end position="271"/>
    </location>
</feature>
<evidence type="ECO:0000313" key="9">
    <source>
        <dbReference type="EMBL" id="RZF22162.1"/>
    </source>
</evidence>
<keyword evidence="7" id="KW-0812">Transmembrane</keyword>
<dbReference type="Proteomes" id="UP000443582">
    <property type="component" value="Unassembled WGS sequence"/>
</dbReference>
<proteinExistence type="inferred from homology"/>
<evidence type="ECO:0000256" key="1">
    <source>
        <dbReference type="ARBA" id="ARBA00006474"/>
    </source>
</evidence>
<feature type="transmembrane region" description="Helical" evidence="7">
    <location>
        <begin position="85"/>
        <end position="106"/>
    </location>
</feature>
<evidence type="ECO:0000256" key="5">
    <source>
        <dbReference type="PROSITE-ProRule" id="PRU00289"/>
    </source>
</evidence>
<reference evidence="10" key="1">
    <citation type="journal article" date="2019" name="Int. J. Syst. Evol. Microbiol.">
        <title>Halobacteriovorax valvorus sp. nov., a novel prokaryotic predator isolated from coastal seawater of China.</title>
        <authorList>
            <person name="Chen M.-X."/>
        </authorList>
    </citation>
    <scope>NUCLEOTIDE SEQUENCE [LARGE SCALE GENOMIC DNA]</scope>
    <source>
        <strain evidence="10">BL9</strain>
    </source>
</reference>
<comment type="similarity">
    <text evidence="1">Belongs to the FtsK/SpoIIIE/SftA family.</text>
</comment>
<dbReference type="InterPro" id="IPR050206">
    <property type="entry name" value="FtsK/SpoIIIE/SftA"/>
</dbReference>
<gene>
    <name evidence="9" type="ORF">DAY19_10800</name>
</gene>
<evidence type="ECO:0000259" key="8">
    <source>
        <dbReference type="PROSITE" id="PS50901"/>
    </source>
</evidence>
<dbReference type="InterPro" id="IPR027417">
    <property type="entry name" value="P-loop_NTPase"/>
</dbReference>
<dbReference type="InterPro" id="IPR036388">
    <property type="entry name" value="WH-like_DNA-bd_sf"/>
</dbReference>
<keyword evidence="2 5" id="KW-0547">Nucleotide-binding</keyword>
<keyword evidence="4" id="KW-0238">DNA-binding</keyword>
<dbReference type="SMART" id="SM00382">
    <property type="entry name" value="AAA"/>
    <property type="match status" value="1"/>
</dbReference>
<dbReference type="RefSeq" id="WP_115362266.1">
    <property type="nucleotide sequence ID" value="NZ_QDKL01000002.1"/>
</dbReference>
<feature type="compositionally biased region" description="Basic and acidic residues" evidence="6">
    <location>
        <begin position="281"/>
        <end position="292"/>
    </location>
</feature>
<dbReference type="EMBL" id="QDKL01000002">
    <property type="protein sequence ID" value="RZF22162.1"/>
    <property type="molecule type" value="Genomic_DNA"/>
</dbReference>